<dbReference type="SUPFAM" id="SSF53850">
    <property type="entry name" value="Periplasmic binding protein-like II"/>
    <property type="match status" value="1"/>
</dbReference>
<sequence length="632" mass="73524">MKRKSCVGLMVSVAILGSSGAQSQDAGLANPVTLPDGIVWETNNEDPLIGSPAAIRGGTFNYPLGAYPLTFRLVGPNSNDAFAGWNRAFTMAFGLVGRHPVTDNFIPMMATHWSVQEDQRTVYFRLDPDARFSDGESVTAEDYVFTWRMMQSEYIVDPFYNSYAAQYYESVDRIDDYTLRIVGTRPSWRPLPDYAGLWPTPSHAVVLDEDWVSRTTNEFQVAVGPYVVSDVARGESVTFERVDDWWGDEKRYFIGQYNFDQIALRVIQPERSLDYLRLGELDMITENTARTWNEEYTFEAVRNGWLKRARVFVENPSGIYGLHMNLEAPIFRNKDFRKAMQHLFNFERLNRNLMFNEYFKQISFFEGTEYANPDLEPYTFDPVLAREYLERAGYRSPDDTRNGSFLRGVWNALRGVIVTRSHTDGVLVNERGEPASFTVTYGSQGLTRHLTVMQQEYRRAGVDMRLQLLEPGTAFERGLERKYEMTLTNRTAGLYPAPRQYLHTEFQRETNNNDIWGFGTEEVDQLIRIYEEDLDFENRLDAVHRIDEIVSEEAFYIPFWMAPYIRIVHWDYLQFPEFYLPRRTQSITDWMVYWIDPERRATLEEAIANGEAIELDGEIDKDYYGIRERLGR</sequence>
<dbReference type="GO" id="GO:0042597">
    <property type="term" value="C:periplasmic space"/>
    <property type="evidence" value="ECO:0007669"/>
    <property type="project" value="UniProtKB-ARBA"/>
</dbReference>
<dbReference type="GO" id="GO:1904680">
    <property type="term" value="F:peptide transmembrane transporter activity"/>
    <property type="evidence" value="ECO:0007669"/>
    <property type="project" value="TreeGrafter"/>
</dbReference>
<protein>
    <recommendedName>
        <fullName evidence="1">Solute-binding protein family 5 domain-containing protein</fullName>
    </recommendedName>
</protein>
<feature type="domain" description="Solute-binding protein family 5" evidence="1">
    <location>
        <begin position="105"/>
        <end position="506"/>
    </location>
</feature>
<name>A0A381R5Z6_9ZZZZ</name>
<dbReference type="InterPro" id="IPR000914">
    <property type="entry name" value="SBP_5_dom"/>
</dbReference>
<dbReference type="EMBL" id="UINC01001705">
    <property type="protein sequence ID" value="SUZ86970.1"/>
    <property type="molecule type" value="Genomic_DNA"/>
</dbReference>
<dbReference type="Gene3D" id="3.10.105.10">
    <property type="entry name" value="Dipeptide-binding Protein, Domain 3"/>
    <property type="match status" value="1"/>
</dbReference>
<proteinExistence type="predicted"/>
<dbReference type="PANTHER" id="PTHR30290">
    <property type="entry name" value="PERIPLASMIC BINDING COMPONENT OF ABC TRANSPORTER"/>
    <property type="match status" value="1"/>
</dbReference>
<dbReference type="Gene3D" id="3.40.190.10">
    <property type="entry name" value="Periplasmic binding protein-like II"/>
    <property type="match status" value="1"/>
</dbReference>
<dbReference type="Pfam" id="PF00496">
    <property type="entry name" value="SBP_bac_5"/>
    <property type="match status" value="1"/>
</dbReference>
<dbReference type="PIRSF" id="PIRSF002741">
    <property type="entry name" value="MppA"/>
    <property type="match status" value="1"/>
</dbReference>
<dbReference type="GO" id="GO:0015833">
    <property type="term" value="P:peptide transport"/>
    <property type="evidence" value="ECO:0007669"/>
    <property type="project" value="TreeGrafter"/>
</dbReference>
<gene>
    <name evidence="2" type="ORF">METZ01_LOCUS39824</name>
</gene>
<evidence type="ECO:0000259" key="1">
    <source>
        <dbReference type="Pfam" id="PF00496"/>
    </source>
</evidence>
<dbReference type="InterPro" id="IPR039424">
    <property type="entry name" value="SBP_5"/>
</dbReference>
<dbReference type="InterPro" id="IPR030678">
    <property type="entry name" value="Peptide/Ni-bd"/>
</dbReference>
<reference evidence="2" key="1">
    <citation type="submission" date="2018-05" db="EMBL/GenBank/DDBJ databases">
        <authorList>
            <person name="Lanie J.A."/>
            <person name="Ng W.-L."/>
            <person name="Kazmierczak K.M."/>
            <person name="Andrzejewski T.M."/>
            <person name="Davidsen T.M."/>
            <person name="Wayne K.J."/>
            <person name="Tettelin H."/>
            <person name="Glass J.I."/>
            <person name="Rusch D."/>
            <person name="Podicherti R."/>
            <person name="Tsui H.-C.T."/>
            <person name="Winkler M.E."/>
        </authorList>
    </citation>
    <scope>NUCLEOTIDE SEQUENCE</scope>
</reference>
<dbReference type="CDD" id="cd08497">
    <property type="entry name" value="MbnE-like"/>
    <property type="match status" value="1"/>
</dbReference>
<dbReference type="AlphaFoldDB" id="A0A381R5Z6"/>
<evidence type="ECO:0000313" key="2">
    <source>
        <dbReference type="EMBL" id="SUZ86970.1"/>
    </source>
</evidence>
<organism evidence="2">
    <name type="scientific">marine metagenome</name>
    <dbReference type="NCBI Taxonomy" id="408172"/>
    <lineage>
        <taxon>unclassified sequences</taxon>
        <taxon>metagenomes</taxon>
        <taxon>ecological metagenomes</taxon>
    </lineage>
</organism>
<dbReference type="GO" id="GO:0043190">
    <property type="term" value="C:ATP-binding cassette (ABC) transporter complex"/>
    <property type="evidence" value="ECO:0007669"/>
    <property type="project" value="InterPro"/>
</dbReference>
<accession>A0A381R5Z6</accession>